<feature type="region of interest" description="Disordered" evidence="3">
    <location>
        <begin position="1"/>
        <end position="46"/>
    </location>
</feature>
<sequence length="200" mass="20929">MARQGDPAQDEAGVTVIARKPPADTGTTRRTAPKKTAGTTGRKTPAGLAVVPGAARAPGTPRKKAAVAGPGKAVNREPAEISKLEKYLTVITESLADDKGEDIVVLDLTGRASFADRMVIATGIADRQISAMASHLERKLGEAGLKRVLIEGANGSDWVLIDAGDIVVHLFKTDARAQYGLERMWGADLDVPPGGAREAE</sequence>
<dbReference type="GO" id="GO:0042256">
    <property type="term" value="P:cytosolic ribosome assembly"/>
    <property type="evidence" value="ECO:0007669"/>
    <property type="project" value="UniProtKB-UniRule"/>
</dbReference>
<dbReference type="GO" id="GO:0090071">
    <property type="term" value="P:negative regulation of ribosome biogenesis"/>
    <property type="evidence" value="ECO:0007669"/>
    <property type="project" value="UniProtKB-UniRule"/>
</dbReference>
<evidence type="ECO:0000313" key="5">
    <source>
        <dbReference type="Proteomes" id="UP000589085"/>
    </source>
</evidence>
<dbReference type="GO" id="GO:0017148">
    <property type="term" value="P:negative regulation of translation"/>
    <property type="evidence" value="ECO:0007669"/>
    <property type="project" value="UniProtKB-UniRule"/>
</dbReference>
<dbReference type="GO" id="GO:0043023">
    <property type="term" value="F:ribosomal large subunit binding"/>
    <property type="evidence" value="ECO:0007669"/>
    <property type="project" value="TreeGrafter"/>
</dbReference>
<comment type="subcellular location">
    <subcellularLocation>
        <location evidence="2">Cytoplasm</location>
    </subcellularLocation>
</comment>
<evidence type="ECO:0000256" key="2">
    <source>
        <dbReference type="HAMAP-Rule" id="MF_01477"/>
    </source>
</evidence>
<dbReference type="EMBL" id="JABEQJ010000036">
    <property type="protein sequence ID" value="MBB2162367.1"/>
    <property type="molecule type" value="Genomic_DNA"/>
</dbReference>
<dbReference type="InterPro" id="IPR004394">
    <property type="entry name" value="Iojap/RsfS/C7orf30"/>
</dbReference>
<evidence type="ECO:0000256" key="1">
    <source>
        <dbReference type="ARBA" id="ARBA00010574"/>
    </source>
</evidence>
<proteinExistence type="inferred from homology"/>
<dbReference type="Gene3D" id="3.30.460.10">
    <property type="entry name" value="Beta Polymerase, domain 2"/>
    <property type="match status" value="1"/>
</dbReference>
<dbReference type="PANTHER" id="PTHR21043">
    <property type="entry name" value="IOJAP SUPERFAMILY ORTHOLOG"/>
    <property type="match status" value="1"/>
</dbReference>
<comment type="subunit">
    <text evidence="2">Interacts with ribosomal protein uL14 (rplN).</text>
</comment>
<keyword evidence="2" id="KW-0810">Translation regulation</keyword>
<comment type="similarity">
    <text evidence="1 2">Belongs to the Iojap/RsfS family.</text>
</comment>
<gene>
    <name evidence="2 4" type="primary">rsfS</name>
    <name evidence="4" type="ORF">HLH48_19770</name>
</gene>
<dbReference type="HAMAP" id="MF_01477">
    <property type="entry name" value="Iojap_RsfS"/>
    <property type="match status" value="1"/>
</dbReference>
<dbReference type="NCBIfam" id="TIGR00090">
    <property type="entry name" value="rsfS_iojap_ybeB"/>
    <property type="match status" value="1"/>
</dbReference>
<protein>
    <recommendedName>
        <fullName evidence="2">Ribosomal silencing factor RsfS</fullName>
    </recommendedName>
</protein>
<dbReference type="Pfam" id="PF02410">
    <property type="entry name" value="RsfS"/>
    <property type="match status" value="1"/>
</dbReference>
<keyword evidence="2" id="KW-0963">Cytoplasm</keyword>
<dbReference type="GO" id="GO:0005737">
    <property type="term" value="C:cytoplasm"/>
    <property type="evidence" value="ECO:0007669"/>
    <property type="project" value="UniProtKB-SubCell"/>
</dbReference>
<comment type="caution">
    <text evidence="4">The sequence shown here is derived from an EMBL/GenBank/DDBJ whole genome shotgun (WGS) entry which is preliminary data.</text>
</comment>
<evidence type="ECO:0000256" key="3">
    <source>
        <dbReference type="SAM" id="MobiDB-lite"/>
    </source>
</evidence>
<dbReference type="AlphaFoldDB" id="A0A7W4IGH7"/>
<accession>A0A7W4IGH7</accession>
<dbReference type="Proteomes" id="UP000589085">
    <property type="component" value="Unassembled WGS sequence"/>
</dbReference>
<dbReference type="InterPro" id="IPR043519">
    <property type="entry name" value="NT_sf"/>
</dbReference>
<reference evidence="4 5" key="1">
    <citation type="submission" date="2020-04" db="EMBL/GenBank/DDBJ databases">
        <title>Description of novel Gluconacetobacter.</title>
        <authorList>
            <person name="Sombolestani A."/>
        </authorList>
    </citation>
    <scope>NUCLEOTIDE SEQUENCE [LARGE SCALE GENOMIC DNA]</scope>
    <source>
        <strain evidence="4 5">LMG 19747</strain>
    </source>
</reference>
<dbReference type="PANTHER" id="PTHR21043:SF0">
    <property type="entry name" value="MITOCHONDRIAL ASSEMBLY OF RIBOSOMAL LARGE SUBUNIT PROTEIN 1"/>
    <property type="match status" value="1"/>
</dbReference>
<evidence type="ECO:0000313" key="4">
    <source>
        <dbReference type="EMBL" id="MBB2162367.1"/>
    </source>
</evidence>
<name>A0A7W4IGH7_9PROT</name>
<organism evidence="4 5">
    <name type="scientific">Gluconacetobacter sacchari</name>
    <dbReference type="NCBI Taxonomy" id="92759"/>
    <lineage>
        <taxon>Bacteria</taxon>
        <taxon>Pseudomonadati</taxon>
        <taxon>Pseudomonadota</taxon>
        <taxon>Alphaproteobacteria</taxon>
        <taxon>Acetobacterales</taxon>
        <taxon>Acetobacteraceae</taxon>
        <taxon>Gluconacetobacter</taxon>
    </lineage>
</organism>
<comment type="function">
    <text evidence="2">Functions as a ribosomal silencing factor. Interacts with ribosomal protein uL14 (rplN), blocking formation of intersubunit bridge B8. Prevents association of the 30S and 50S ribosomal subunits and the formation of functional ribosomes, thus repressing translation.</text>
</comment>
<dbReference type="SUPFAM" id="SSF81301">
    <property type="entry name" value="Nucleotidyltransferase"/>
    <property type="match status" value="1"/>
</dbReference>
<keyword evidence="2" id="KW-0678">Repressor</keyword>